<dbReference type="InterPro" id="IPR050263">
    <property type="entry name" value="Bact_Fimbrial_Adh_Pro"/>
</dbReference>
<protein>
    <submittedName>
        <fullName evidence="8">S-fimbrial adhesin, major subunit SfaA</fullName>
    </submittedName>
    <submittedName>
        <fullName evidence="7">Type 1 fimbrial protein subunit FimA</fullName>
    </submittedName>
</protein>
<proteinExistence type="inferred from homology"/>
<dbReference type="PANTHER" id="PTHR33420">
    <property type="entry name" value="FIMBRIAL SUBUNIT ELFA-RELATED"/>
    <property type="match status" value="1"/>
</dbReference>
<evidence type="ECO:0000313" key="10">
    <source>
        <dbReference type="Proteomes" id="UP000291778"/>
    </source>
</evidence>
<evidence type="ECO:0000313" key="8">
    <source>
        <dbReference type="EMBL" id="STP20858.1"/>
    </source>
</evidence>
<comment type="subcellular location">
    <subcellularLocation>
        <location evidence="1">Fimbrium</location>
    </subcellularLocation>
</comment>
<dbReference type="GO" id="GO:0043709">
    <property type="term" value="P:cell adhesion involved in single-species biofilm formation"/>
    <property type="evidence" value="ECO:0007669"/>
    <property type="project" value="TreeGrafter"/>
</dbReference>
<dbReference type="EMBL" id="SERV01000050">
    <property type="protein sequence ID" value="RYL76183.1"/>
    <property type="molecule type" value="Genomic_DNA"/>
</dbReference>
<feature type="domain" description="Fimbrial-type adhesion" evidence="6">
    <location>
        <begin position="33"/>
        <end position="182"/>
    </location>
</feature>
<organism evidence="7 10">
    <name type="scientific">Escherichia coli</name>
    <dbReference type="NCBI Taxonomy" id="562"/>
    <lineage>
        <taxon>Bacteria</taxon>
        <taxon>Pseudomonadati</taxon>
        <taxon>Pseudomonadota</taxon>
        <taxon>Gammaproteobacteria</taxon>
        <taxon>Enterobacterales</taxon>
        <taxon>Enterobacteriaceae</taxon>
        <taxon>Escherichia</taxon>
    </lineage>
</organism>
<evidence type="ECO:0000256" key="4">
    <source>
        <dbReference type="ARBA" id="ARBA00023263"/>
    </source>
</evidence>
<gene>
    <name evidence="7" type="primary">fimA</name>
    <name evidence="8" type="synonym">sfaA_2</name>
    <name evidence="7" type="ORF">EWK56_26925</name>
    <name evidence="8" type="ORF">NCTC9075_04325</name>
</gene>
<reference evidence="7 10" key="2">
    <citation type="submission" date="2019-02" db="EMBL/GenBank/DDBJ databases">
        <authorList>
            <person name="Slukin P."/>
            <person name="Fursova N."/>
            <person name="Ermolenko Z."/>
            <person name="Mayskaya N."/>
            <person name="Kislichkina A."/>
            <person name="Mukhina T."/>
            <person name="Sizova A."/>
            <person name="Bogun A."/>
        </authorList>
    </citation>
    <scope>NUCLEOTIDE SEQUENCE [LARGE SCALE GENOMIC DNA]</scope>
    <source>
        <strain evidence="7">SCPM-O-B-8431</strain>
        <strain evidence="10">SCPM-O-B-8431(U15)</strain>
    </source>
</reference>
<dbReference type="Gene3D" id="2.60.40.1090">
    <property type="entry name" value="Fimbrial-type adhesion domain"/>
    <property type="match status" value="1"/>
</dbReference>
<evidence type="ECO:0000256" key="5">
    <source>
        <dbReference type="SAM" id="SignalP"/>
    </source>
</evidence>
<comment type="similarity">
    <text evidence="2">Belongs to the fimbrial protein family.</text>
</comment>
<evidence type="ECO:0000256" key="3">
    <source>
        <dbReference type="ARBA" id="ARBA00022729"/>
    </source>
</evidence>
<dbReference type="InterPro" id="IPR008966">
    <property type="entry name" value="Adhesion_dom_sf"/>
</dbReference>
<dbReference type="SUPFAM" id="SSF49401">
    <property type="entry name" value="Bacterial adhesins"/>
    <property type="match status" value="1"/>
</dbReference>
<evidence type="ECO:0000313" key="9">
    <source>
        <dbReference type="Proteomes" id="UP000254181"/>
    </source>
</evidence>
<dbReference type="GO" id="GO:0009289">
    <property type="term" value="C:pilus"/>
    <property type="evidence" value="ECO:0007669"/>
    <property type="project" value="UniProtKB-SubCell"/>
</dbReference>
<evidence type="ECO:0000259" key="6">
    <source>
        <dbReference type="Pfam" id="PF00419"/>
    </source>
</evidence>
<dbReference type="PANTHER" id="PTHR33420:SF12">
    <property type="entry name" value="FIMBRIN-LIKE PROTEIN FIMI-RELATED"/>
    <property type="match status" value="1"/>
</dbReference>
<feature type="signal peptide" evidence="5">
    <location>
        <begin position="1"/>
        <end position="24"/>
    </location>
</feature>
<keyword evidence="4" id="KW-0281">Fimbrium</keyword>
<accession>A0A0V9S5E7</accession>
<dbReference type="Pfam" id="PF00419">
    <property type="entry name" value="Fimbrial"/>
    <property type="match status" value="1"/>
</dbReference>
<dbReference type="InterPro" id="IPR036937">
    <property type="entry name" value="Adhesion_dom_fimbrial_sf"/>
</dbReference>
<dbReference type="Proteomes" id="UP000291778">
    <property type="component" value="Unassembled WGS sequence"/>
</dbReference>
<evidence type="ECO:0000256" key="2">
    <source>
        <dbReference type="ARBA" id="ARBA00006671"/>
    </source>
</evidence>
<evidence type="ECO:0000313" key="7">
    <source>
        <dbReference type="EMBL" id="RYL76183.1"/>
    </source>
</evidence>
<dbReference type="RefSeq" id="WP_000768214.1">
    <property type="nucleotide sequence ID" value="NZ_BFGV01000016.1"/>
</dbReference>
<feature type="chain" id="PRO_5015049090" evidence="5">
    <location>
        <begin position="25"/>
        <end position="182"/>
    </location>
</feature>
<dbReference type="AlphaFoldDB" id="A0A0V9S5E7"/>
<keyword evidence="3 5" id="KW-0732">Signal</keyword>
<name>A0A0V9S5E7_ECOLX</name>
<dbReference type="InterPro" id="IPR000259">
    <property type="entry name" value="Adhesion_dom_fimbrial"/>
</dbReference>
<dbReference type="EMBL" id="UGEM01000004">
    <property type="protein sequence ID" value="STP20858.1"/>
    <property type="molecule type" value="Genomic_DNA"/>
</dbReference>
<reference evidence="8 9" key="1">
    <citation type="submission" date="2018-06" db="EMBL/GenBank/DDBJ databases">
        <authorList>
            <consortium name="Pathogen Informatics"/>
            <person name="Doyle S."/>
        </authorList>
    </citation>
    <scope>NUCLEOTIDE SEQUENCE [LARGE SCALE GENOMIC DNA]</scope>
    <source>
        <strain evidence="8 9">NCTC9075</strain>
    </source>
</reference>
<dbReference type="Proteomes" id="UP000254181">
    <property type="component" value="Unassembled WGS sequence"/>
</dbReference>
<evidence type="ECO:0000256" key="1">
    <source>
        <dbReference type="ARBA" id="ARBA00004561"/>
    </source>
</evidence>
<sequence>MKLKFISMAVFSALTLGVATNASAATTVNGGTVHFKGEVVNAACAVNMNSVDQTVLLGQVRSATLGSDGKTSGSVGFTIQLDDCDLTTGPTQSAKIIFSGTPVTGKTNVLALQNSASGAATNVGIQILDSKGQPVELNSDAASEYTLTDGTNKIPFQARYYATGQATAGIANADATFKVQYQ</sequence>